<dbReference type="OrthoDB" id="195616at2"/>
<dbReference type="AlphaFoldDB" id="A0A1I4TVC9"/>
<dbReference type="Pfam" id="PF11948">
    <property type="entry name" value="DUF3465"/>
    <property type="match status" value="1"/>
</dbReference>
<sequence length="208" mass="23286">MRCITLLLLVLISGISSAENSLINSNNLFNFAEASSPGYFSPAGVTTTTTLDEYLVRYYPTTGNYIGTKGEEVYVYGNVFNGLLRAGIISDYVELEADSDELLAQLFANGKSNVQVYGTGVVISILSDDLDGSRHQRFIIELKSKQTLLITHNIDVAPRIFALSLNDKIEFYGEYEWNDKGGVIHWTHHDPEKIHVSGWIFHKNVIYQ</sequence>
<keyword evidence="1" id="KW-0732">Signal</keyword>
<name>A0A1I4TVC9_9PROT</name>
<evidence type="ECO:0008006" key="4">
    <source>
        <dbReference type="Google" id="ProtNLM"/>
    </source>
</evidence>
<evidence type="ECO:0000313" key="2">
    <source>
        <dbReference type="EMBL" id="SFM80551.1"/>
    </source>
</evidence>
<protein>
    <recommendedName>
        <fullName evidence="4">DUF3465 domain-containing protein</fullName>
    </recommendedName>
</protein>
<dbReference type="EMBL" id="FOUB01000055">
    <property type="protein sequence ID" value="SFM80551.1"/>
    <property type="molecule type" value="Genomic_DNA"/>
</dbReference>
<dbReference type="RefSeq" id="WP_083398534.1">
    <property type="nucleotide sequence ID" value="NZ_FOUB01000055.1"/>
</dbReference>
<keyword evidence="3" id="KW-1185">Reference proteome</keyword>
<reference evidence="3" key="1">
    <citation type="submission" date="2016-10" db="EMBL/GenBank/DDBJ databases">
        <authorList>
            <person name="Varghese N."/>
            <person name="Submissions S."/>
        </authorList>
    </citation>
    <scope>NUCLEOTIDE SEQUENCE [LARGE SCALE GENOMIC DNA]</scope>
    <source>
        <strain evidence="3">Nm44</strain>
    </source>
</reference>
<gene>
    <name evidence="2" type="ORF">SAMN05421863_10557</name>
</gene>
<proteinExistence type="predicted"/>
<feature type="chain" id="PRO_5010264151" description="DUF3465 domain-containing protein" evidence="1">
    <location>
        <begin position="19"/>
        <end position="208"/>
    </location>
</feature>
<feature type="signal peptide" evidence="1">
    <location>
        <begin position="1"/>
        <end position="18"/>
    </location>
</feature>
<accession>A0A1I4TVC9</accession>
<dbReference type="Proteomes" id="UP000183287">
    <property type="component" value="Unassembled WGS sequence"/>
</dbReference>
<organism evidence="2 3">
    <name type="scientific">Nitrosomonas communis</name>
    <dbReference type="NCBI Taxonomy" id="44574"/>
    <lineage>
        <taxon>Bacteria</taxon>
        <taxon>Pseudomonadati</taxon>
        <taxon>Pseudomonadota</taxon>
        <taxon>Betaproteobacteria</taxon>
        <taxon>Nitrosomonadales</taxon>
        <taxon>Nitrosomonadaceae</taxon>
        <taxon>Nitrosomonas</taxon>
    </lineage>
</organism>
<evidence type="ECO:0000313" key="3">
    <source>
        <dbReference type="Proteomes" id="UP000183287"/>
    </source>
</evidence>
<dbReference type="InterPro" id="IPR021856">
    <property type="entry name" value="DUF3465"/>
</dbReference>
<evidence type="ECO:0000256" key="1">
    <source>
        <dbReference type="SAM" id="SignalP"/>
    </source>
</evidence>